<accession>A0A1C4CL07</accession>
<evidence type="ECO:0000259" key="2">
    <source>
        <dbReference type="Pfam" id="PF16747"/>
    </source>
</evidence>
<evidence type="ECO:0000313" key="4">
    <source>
        <dbReference type="Proteomes" id="UP000198975"/>
    </source>
</evidence>
<feature type="signal peptide" evidence="1">
    <location>
        <begin position="1"/>
        <end position="20"/>
    </location>
</feature>
<name>A0A1C4CL07_9ENTR</name>
<proteinExistence type="predicted"/>
<dbReference type="Gene3D" id="2.40.128.710">
    <property type="entry name" value="Surface-adhesin protein E"/>
    <property type="match status" value="1"/>
</dbReference>
<dbReference type="InterPro" id="IPR031939">
    <property type="entry name" value="Adhesin_E-like"/>
</dbReference>
<sequence length="167" mass="18965">MIKPLWLCSALLLMTGCASVDKPAVPAANTRPHGIIKMLEDDTGGTYADMRTVSSYKGNTHLRRLWLINNYEQGGLYQKNPPIHIYSSRAIYVFNCDTQEYAQFERIYFTQRWAEGDKVFKRHSIGQWQPYPQESLMGIVAAAVCLIEPSRLKPEPPRDTDTPDVGD</sequence>
<reference evidence="4" key="1">
    <citation type="submission" date="2016-08" db="EMBL/GenBank/DDBJ databases">
        <authorList>
            <person name="Varghese N."/>
            <person name="Submissions Spin"/>
        </authorList>
    </citation>
    <scope>NUCLEOTIDE SEQUENCE [LARGE SCALE GENOMIC DNA]</scope>
    <source>
        <strain evidence="4">REICA_082</strain>
    </source>
</reference>
<dbReference type="Pfam" id="PF16747">
    <property type="entry name" value="Adhesin_E"/>
    <property type="match status" value="1"/>
</dbReference>
<feature type="domain" description="Surface-adhesin protein E-like" evidence="2">
    <location>
        <begin position="38"/>
        <end position="145"/>
    </location>
</feature>
<dbReference type="Proteomes" id="UP000198975">
    <property type="component" value="Unassembled WGS sequence"/>
</dbReference>
<dbReference type="RefSeq" id="WP_167352654.1">
    <property type="nucleotide sequence ID" value="NZ_FMAY01000008.1"/>
</dbReference>
<protein>
    <submittedName>
        <fullName evidence="3">Surface-adhesin protein E</fullName>
    </submittedName>
</protein>
<keyword evidence="4" id="KW-1185">Reference proteome</keyword>
<keyword evidence="1" id="KW-0732">Signal</keyword>
<dbReference type="PROSITE" id="PS51257">
    <property type="entry name" value="PROKAR_LIPOPROTEIN"/>
    <property type="match status" value="1"/>
</dbReference>
<dbReference type="AlphaFoldDB" id="A0A1C4CL07"/>
<gene>
    <name evidence="3" type="ORF">GA0061071_10829</name>
</gene>
<organism evidence="3 4">
    <name type="scientific">Kosakonia oryzendophytica</name>
    <dbReference type="NCBI Taxonomy" id="1005665"/>
    <lineage>
        <taxon>Bacteria</taxon>
        <taxon>Pseudomonadati</taxon>
        <taxon>Pseudomonadota</taxon>
        <taxon>Gammaproteobacteria</taxon>
        <taxon>Enterobacterales</taxon>
        <taxon>Enterobacteriaceae</taxon>
        <taxon>Kosakonia</taxon>
    </lineage>
</organism>
<feature type="chain" id="PRO_5008689963" evidence="1">
    <location>
        <begin position="21"/>
        <end position="167"/>
    </location>
</feature>
<dbReference type="EMBL" id="FMAY01000008">
    <property type="protein sequence ID" value="SCC19703.1"/>
    <property type="molecule type" value="Genomic_DNA"/>
</dbReference>
<dbReference type="InterPro" id="IPR043088">
    <property type="entry name" value="Adhesin_E"/>
</dbReference>
<evidence type="ECO:0000313" key="3">
    <source>
        <dbReference type="EMBL" id="SCC19703.1"/>
    </source>
</evidence>
<evidence type="ECO:0000256" key="1">
    <source>
        <dbReference type="SAM" id="SignalP"/>
    </source>
</evidence>